<evidence type="ECO:0000313" key="3">
    <source>
        <dbReference type="Proteomes" id="UP000075714"/>
    </source>
</evidence>
<proteinExistence type="predicted"/>
<gene>
    <name evidence="2" type="ORF">GPECTOR_1g107</name>
</gene>
<feature type="region of interest" description="Disordered" evidence="1">
    <location>
        <begin position="124"/>
        <end position="191"/>
    </location>
</feature>
<dbReference type="EMBL" id="LSYV01000002">
    <property type="protein sequence ID" value="KXZ56127.1"/>
    <property type="molecule type" value="Genomic_DNA"/>
</dbReference>
<comment type="caution">
    <text evidence="2">The sequence shown here is derived from an EMBL/GenBank/DDBJ whole genome shotgun (WGS) entry which is preliminary data.</text>
</comment>
<reference evidence="3" key="1">
    <citation type="journal article" date="2016" name="Nat. Commun.">
        <title>The Gonium pectorale genome demonstrates co-option of cell cycle regulation during the evolution of multicellularity.</title>
        <authorList>
            <person name="Hanschen E.R."/>
            <person name="Marriage T.N."/>
            <person name="Ferris P.J."/>
            <person name="Hamaji T."/>
            <person name="Toyoda A."/>
            <person name="Fujiyama A."/>
            <person name="Neme R."/>
            <person name="Noguchi H."/>
            <person name="Minakuchi Y."/>
            <person name="Suzuki M."/>
            <person name="Kawai-Toyooka H."/>
            <person name="Smith D.R."/>
            <person name="Sparks H."/>
            <person name="Anderson J."/>
            <person name="Bakaric R."/>
            <person name="Luria V."/>
            <person name="Karger A."/>
            <person name="Kirschner M.W."/>
            <person name="Durand P.M."/>
            <person name="Michod R.E."/>
            <person name="Nozaki H."/>
            <person name="Olson B.J."/>
        </authorList>
    </citation>
    <scope>NUCLEOTIDE SEQUENCE [LARGE SCALE GENOMIC DNA]</scope>
    <source>
        <strain evidence="3">NIES-2863</strain>
    </source>
</reference>
<protein>
    <submittedName>
        <fullName evidence="2">Uncharacterized protein</fullName>
    </submittedName>
</protein>
<organism evidence="2 3">
    <name type="scientific">Gonium pectorale</name>
    <name type="common">Green alga</name>
    <dbReference type="NCBI Taxonomy" id="33097"/>
    <lineage>
        <taxon>Eukaryota</taxon>
        <taxon>Viridiplantae</taxon>
        <taxon>Chlorophyta</taxon>
        <taxon>core chlorophytes</taxon>
        <taxon>Chlorophyceae</taxon>
        <taxon>CS clade</taxon>
        <taxon>Chlamydomonadales</taxon>
        <taxon>Volvocaceae</taxon>
        <taxon>Gonium</taxon>
    </lineage>
</organism>
<feature type="compositionally biased region" description="Basic residues" evidence="1">
    <location>
        <begin position="130"/>
        <end position="149"/>
    </location>
</feature>
<dbReference type="OrthoDB" id="1671977at2759"/>
<feature type="region of interest" description="Disordered" evidence="1">
    <location>
        <begin position="1"/>
        <end position="86"/>
    </location>
</feature>
<keyword evidence="3" id="KW-1185">Reference proteome</keyword>
<sequence length="191" mass="18643">MHRNAWCPPSALGGGNGGGGPGYGSPRGGGGGGSGAYGSGAGQDPELEDWARDVRGAKSGGGRSRGRRSTGGPAAPAAEAEESGAGRWYTNNAGVKVYVDGNGVEHTGRNAYKHYKKAGGSEVVNCGRGKGGRKGGRKFGRRSKGKSKAKAGTDVAAGGGVRKGGGKGNKAASGTSGVWLGKSAGGKGKGK</sequence>
<dbReference type="Proteomes" id="UP000075714">
    <property type="component" value="Unassembled WGS sequence"/>
</dbReference>
<evidence type="ECO:0000313" key="2">
    <source>
        <dbReference type="EMBL" id="KXZ56127.1"/>
    </source>
</evidence>
<evidence type="ECO:0000256" key="1">
    <source>
        <dbReference type="SAM" id="MobiDB-lite"/>
    </source>
</evidence>
<name>A0A150H1V2_GONPE</name>
<feature type="compositionally biased region" description="Low complexity" evidence="1">
    <location>
        <begin position="70"/>
        <end position="86"/>
    </location>
</feature>
<dbReference type="AlphaFoldDB" id="A0A150H1V2"/>
<accession>A0A150H1V2</accession>
<feature type="compositionally biased region" description="Gly residues" evidence="1">
    <location>
        <begin position="12"/>
        <end position="41"/>
    </location>
</feature>
<feature type="compositionally biased region" description="Gly residues" evidence="1">
    <location>
        <begin position="157"/>
        <end position="168"/>
    </location>
</feature>